<name>M2Q2J9_9FIRM</name>
<sequence>MRHTIVMSILLIALLSATVYGVYVGSKAKLIAGLAASVICTLLLLFASQIIIDDTYLVTYDYYIFINIPRMIYYRDIKEIKQINRHCLDIYYKNKHVKMYVFNSNQVLKDYNEIRNKKSSV</sequence>
<evidence type="ECO:0000313" key="3">
    <source>
        <dbReference type="Proteomes" id="UP000011758"/>
    </source>
</evidence>
<evidence type="ECO:0000256" key="1">
    <source>
        <dbReference type="SAM" id="Phobius"/>
    </source>
</evidence>
<dbReference type="Proteomes" id="UP000011758">
    <property type="component" value="Unassembled WGS sequence"/>
</dbReference>
<dbReference type="eggNOG" id="ENOG5032QPH">
    <property type="taxonomic scope" value="Bacteria"/>
</dbReference>
<organism evidence="2 3">
    <name type="scientific">Eggerthia catenaformis OT 569 = DSM 20559</name>
    <dbReference type="NCBI Taxonomy" id="999415"/>
    <lineage>
        <taxon>Bacteria</taxon>
        <taxon>Bacillati</taxon>
        <taxon>Bacillota</taxon>
        <taxon>Erysipelotrichia</taxon>
        <taxon>Erysipelotrichales</taxon>
        <taxon>Coprobacillaceae</taxon>
        <taxon>Eggerthia</taxon>
    </lineage>
</organism>
<dbReference type="EMBL" id="AGEJ01000019">
    <property type="protein sequence ID" value="EMD16481.1"/>
    <property type="molecule type" value="Genomic_DNA"/>
</dbReference>
<proteinExistence type="predicted"/>
<protein>
    <submittedName>
        <fullName evidence="2">Uncharacterized protein</fullName>
    </submittedName>
</protein>
<accession>M2Q2J9</accession>
<reference evidence="2 3" key="1">
    <citation type="submission" date="2013-02" db="EMBL/GenBank/DDBJ databases">
        <title>The Genome Sequence of Lactobacillus catenaformis F0143.</title>
        <authorList>
            <consortium name="The Broad Institute Genome Sequencing Platform"/>
            <person name="Earl A."/>
            <person name="Ward D."/>
            <person name="Feldgarden M."/>
            <person name="Gevers D."/>
            <person name="Izard J."/>
            <person name="Blanton J.M."/>
            <person name="Mathney J."/>
            <person name="Dewhirst F.E."/>
            <person name="Young S.K."/>
            <person name="Zeng Q."/>
            <person name="Gargeya S."/>
            <person name="Fitzgerald M."/>
            <person name="Haas B."/>
            <person name="Abouelleil A."/>
            <person name="Alvarado L."/>
            <person name="Arachchi H.M."/>
            <person name="Berlin A."/>
            <person name="Chapman S.B."/>
            <person name="Gearin G."/>
            <person name="Goldberg J."/>
            <person name="Griggs A."/>
            <person name="Gujja S."/>
            <person name="Hansen M."/>
            <person name="Heiman D."/>
            <person name="Howarth C."/>
            <person name="Larimer J."/>
            <person name="Lui A."/>
            <person name="MacDonald P.J.P."/>
            <person name="McCowen C."/>
            <person name="Montmayeur A."/>
            <person name="Murphy C."/>
            <person name="Neiman D."/>
            <person name="Pearson M."/>
            <person name="Priest M."/>
            <person name="Roberts A."/>
            <person name="Saif S."/>
            <person name="Shea T."/>
            <person name="Sisk P."/>
            <person name="Stolte C."/>
            <person name="Sykes S."/>
            <person name="Wortman J."/>
            <person name="Nusbaum C."/>
            <person name="Birren B."/>
        </authorList>
    </citation>
    <scope>NUCLEOTIDE SEQUENCE [LARGE SCALE GENOMIC DNA]</scope>
    <source>
        <strain evidence="2 3">OT 569</strain>
    </source>
</reference>
<keyword evidence="1" id="KW-1133">Transmembrane helix</keyword>
<comment type="caution">
    <text evidence="2">The sequence shown here is derived from an EMBL/GenBank/DDBJ whole genome shotgun (WGS) entry which is preliminary data.</text>
</comment>
<evidence type="ECO:0000313" key="2">
    <source>
        <dbReference type="EMBL" id="EMD16481.1"/>
    </source>
</evidence>
<feature type="transmembrane region" description="Helical" evidence="1">
    <location>
        <begin position="31"/>
        <end position="52"/>
    </location>
</feature>
<keyword evidence="1" id="KW-0812">Transmembrane</keyword>
<dbReference type="AlphaFoldDB" id="M2Q2J9"/>
<gene>
    <name evidence="2" type="ORF">HMPREF9943_01236</name>
</gene>
<keyword evidence="1" id="KW-0472">Membrane</keyword>
<dbReference type="BioCyc" id="ECAT999415-HMP:GTTI-1270-MONOMER"/>
<keyword evidence="3" id="KW-1185">Reference proteome</keyword>